<evidence type="ECO:0000259" key="1">
    <source>
        <dbReference type="Pfam" id="PF26479"/>
    </source>
</evidence>
<comment type="caution">
    <text evidence="2">The sequence shown here is derived from an EMBL/GenBank/DDBJ whole genome shotgun (WGS) entry which is preliminary data.</text>
</comment>
<keyword evidence="3" id="KW-1185">Reference proteome</keyword>
<protein>
    <recommendedName>
        <fullName evidence="1">DUF8152 domain-containing protein</fullName>
    </recommendedName>
</protein>
<evidence type="ECO:0000313" key="2">
    <source>
        <dbReference type="EMBL" id="TQQ82781.1"/>
    </source>
</evidence>
<proteinExistence type="predicted"/>
<organism evidence="2 3">
    <name type="scientific">Halonotius terrestris</name>
    <dbReference type="NCBI Taxonomy" id="2487750"/>
    <lineage>
        <taxon>Archaea</taxon>
        <taxon>Methanobacteriati</taxon>
        <taxon>Methanobacteriota</taxon>
        <taxon>Stenosarchaea group</taxon>
        <taxon>Halobacteria</taxon>
        <taxon>Halobacteriales</taxon>
        <taxon>Haloferacaceae</taxon>
        <taxon>Halonotius</taxon>
    </lineage>
</organism>
<feature type="domain" description="DUF8152" evidence="1">
    <location>
        <begin position="15"/>
        <end position="95"/>
    </location>
</feature>
<dbReference type="OrthoDB" id="204708at2157"/>
<sequence>MDADENPPTDPEAAVDALADHLTATAERPIPPATNRWLGEAEAVARDAATDGLAEGTRRKRVQQVADLLAEADPTGDAVADDHIAAAEACCAVILGE</sequence>
<dbReference type="Pfam" id="PF26479">
    <property type="entry name" value="DUF8152"/>
    <property type="match status" value="1"/>
</dbReference>
<dbReference type="AlphaFoldDB" id="A0A8J8PAM7"/>
<name>A0A8J8PAM7_9EURY</name>
<dbReference type="RefSeq" id="WP_142979046.1">
    <property type="nucleotide sequence ID" value="NZ_RKLU01000002.1"/>
</dbReference>
<reference evidence="2" key="1">
    <citation type="submission" date="2019-02" db="EMBL/GenBank/DDBJ databases">
        <title>Halonotius sp. a new haloarchaeum isolated from saline soil.</title>
        <authorList>
            <person name="Duran-Viseras A."/>
            <person name="Sanchez-Porro C."/>
            <person name="Ventosa A."/>
        </authorList>
    </citation>
    <scope>NUCLEOTIDE SEQUENCE</scope>
    <source>
        <strain evidence="2">F15B</strain>
    </source>
</reference>
<dbReference type="InterPro" id="IPR058465">
    <property type="entry name" value="DUF8152"/>
</dbReference>
<dbReference type="EMBL" id="RKLU01000002">
    <property type="protein sequence ID" value="TQQ82781.1"/>
    <property type="molecule type" value="Genomic_DNA"/>
</dbReference>
<evidence type="ECO:0000313" key="3">
    <source>
        <dbReference type="Proteomes" id="UP000705823"/>
    </source>
</evidence>
<accession>A0A8J8PAM7</accession>
<dbReference type="Proteomes" id="UP000705823">
    <property type="component" value="Unassembled WGS sequence"/>
</dbReference>
<gene>
    <name evidence="2" type="ORF">EGH24_04900</name>
</gene>